<comment type="caution">
    <text evidence="2">The sequence shown here is derived from an EMBL/GenBank/DDBJ whole genome shotgun (WGS) entry which is preliminary data.</text>
</comment>
<proteinExistence type="predicted"/>
<name>A0A8T2QVE3_CERRI</name>
<feature type="chain" id="PRO_5035930296" evidence="1">
    <location>
        <begin position="32"/>
        <end position="121"/>
    </location>
</feature>
<accession>A0A8T2QVE3</accession>
<dbReference type="EMBL" id="CM035437">
    <property type="protein sequence ID" value="KAH7287564.1"/>
    <property type="molecule type" value="Genomic_DNA"/>
</dbReference>
<dbReference type="Proteomes" id="UP000825935">
    <property type="component" value="Chromosome 32"/>
</dbReference>
<sequence>MLAGAAALTSKMGFRGIVVLIFASFIARSLSELPDGASRHSGKSGERVIPSGRRLLQTDMDFGGCPGIACPRFACSRFMYGTCDQNPTGQMIPCACCGIKCLTDVSGCSIHTQTATIPCGF</sequence>
<organism evidence="2 3">
    <name type="scientific">Ceratopteris richardii</name>
    <name type="common">Triangle waterfern</name>
    <dbReference type="NCBI Taxonomy" id="49495"/>
    <lineage>
        <taxon>Eukaryota</taxon>
        <taxon>Viridiplantae</taxon>
        <taxon>Streptophyta</taxon>
        <taxon>Embryophyta</taxon>
        <taxon>Tracheophyta</taxon>
        <taxon>Polypodiopsida</taxon>
        <taxon>Polypodiidae</taxon>
        <taxon>Polypodiales</taxon>
        <taxon>Pteridineae</taxon>
        <taxon>Pteridaceae</taxon>
        <taxon>Parkerioideae</taxon>
        <taxon>Ceratopteris</taxon>
    </lineage>
</organism>
<feature type="signal peptide" evidence="1">
    <location>
        <begin position="1"/>
        <end position="31"/>
    </location>
</feature>
<gene>
    <name evidence="2" type="ORF">KP509_32G062700</name>
</gene>
<evidence type="ECO:0000313" key="3">
    <source>
        <dbReference type="Proteomes" id="UP000825935"/>
    </source>
</evidence>
<evidence type="ECO:0000313" key="2">
    <source>
        <dbReference type="EMBL" id="KAH7287564.1"/>
    </source>
</evidence>
<evidence type="ECO:0000256" key="1">
    <source>
        <dbReference type="SAM" id="SignalP"/>
    </source>
</evidence>
<dbReference type="AlphaFoldDB" id="A0A8T2QVE3"/>
<keyword evidence="3" id="KW-1185">Reference proteome</keyword>
<protein>
    <submittedName>
        <fullName evidence="2">Uncharacterized protein</fullName>
    </submittedName>
</protein>
<reference evidence="2" key="1">
    <citation type="submission" date="2021-08" db="EMBL/GenBank/DDBJ databases">
        <title>WGS assembly of Ceratopteris richardii.</title>
        <authorList>
            <person name="Marchant D.B."/>
            <person name="Chen G."/>
            <person name="Jenkins J."/>
            <person name="Shu S."/>
            <person name="Leebens-Mack J."/>
            <person name="Grimwood J."/>
            <person name="Schmutz J."/>
            <person name="Soltis P."/>
            <person name="Soltis D."/>
            <person name="Chen Z.-H."/>
        </authorList>
    </citation>
    <scope>NUCLEOTIDE SEQUENCE</scope>
    <source>
        <strain evidence="2">Whitten #5841</strain>
        <tissue evidence="2">Leaf</tissue>
    </source>
</reference>
<keyword evidence="1" id="KW-0732">Signal</keyword>